<gene>
    <name evidence="1" type="ORF">H6A04_03290</name>
</gene>
<evidence type="ECO:0008006" key="3">
    <source>
        <dbReference type="Google" id="ProtNLM"/>
    </source>
</evidence>
<evidence type="ECO:0000313" key="1">
    <source>
        <dbReference type="EMBL" id="MBM6874684.1"/>
    </source>
</evidence>
<dbReference type="EMBL" id="JACJLT010000018">
    <property type="protein sequence ID" value="MBM6874684.1"/>
    <property type="molecule type" value="Genomic_DNA"/>
</dbReference>
<dbReference type="Proteomes" id="UP000728968">
    <property type="component" value="Unassembled WGS sequence"/>
</dbReference>
<dbReference type="InterPro" id="IPR038628">
    <property type="entry name" value="XkdM-like_sf"/>
</dbReference>
<accession>A0ABS2G1Y0</accession>
<proteinExistence type="predicted"/>
<dbReference type="SUPFAM" id="SSF69279">
    <property type="entry name" value="Phage tail proteins"/>
    <property type="match status" value="1"/>
</dbReference>
<organism evidence="1 2">
    <name type="scientific">Fusobacterium mortiferum</name>
    <dbReference type="NCBI Taxonomy" id="850"/>
    <lineage>
        <taxon>Bacteria</taxon>
        <taxon>Fusobacteriati</taxon>
        <taxon>Fusobacteriota</taxon>
        <taxon>Fusobacteriia</taxon>
        <taxon>Fusobacteriales</taxon>
        <taxon>Fusobacteriaceae</taxon>
        <taxon>Fusobacterium</taxon>
    </lineage>
</organism>
<sequence length="134" mass="15067">MSSRRTAFFNGNKGEVWLNGTKIGTVSKGKVVKKQNYEEIPAESGDGVIRVPTNHTIEVNFTFRSTGEEFDIDMFNLGEDVSLIMSNANINDTARRRIKCDGLTWDEQVLIDFEKHKVQEIELAGQAETADILE</sequence>
<reference evidence="1 2" key="1">
    <citation type="journal article" date="2021" name="Sci. Rep.">
        <title>The distribution of antibiotic resistance genes in chicken gut microbiota commensals.</title>
        <authorList>
            <person name="Juricova H."/>
            <person name="Matiasovicova J."/>
            <person name="Kubasova T."/>
            <person name="Cejkova D."/>
            <person name="Rychlik I."/>
        </authorList>
    </citation>
    <scope>NUCLEOTIDE SEQUENCE [LARGE SCALE GENOMIC DNA]</scope>
    <source>
        <strain evidence="1 2">An425</strain>
    </source>
</reference>
<keyword evidence="2" id="KW-1185">Reference proteome</keyword>
<comment type="caution">
    <text evidence="1">The sequence shown here is derived from an EMBL/GenBank/DDBJ whole genome shotgun (WGS) entry which is preliminary data.</text>
</comment>
<protein>
    <recommendedName>
        <fullName evidence="3">Phage tail protein</fullName>
    </recommendedName>
</protein>
<dbReference type="Gene3D" id="2.30.110.40">
    <property type="entry name" value="Phage tail tube protein"/>
    <property type="match status" value="1"/>
</dbReference>
<evidence type="ECO:0000313" key="2">
    <source>
        <dbReference type="Proteomes" id="UP000728968"/>
    </source>
</evidence>
<name>A0ABS2G1Y0_FUSMR</name>